<dbReference type="GeneID" id="22277086"/>
<sequence>MSAIRDEKLKRVLTLRHTMEETSKNMIDMNKELMSLEKELFIECGHDTMNRKTEWVMVSGNDNYMSAKYKCTECGYEESMLRGVPKDVISK</sequence>
<keyword evidence="2" id="KW-1185">Reference proteome</keyword>
<organism evidence="1 2">
    <name type="scientific">Bacillus phage CP-51</name>
    <dbReference type="NCBI Taxonomy" id="1391188"/>
    <lineage>
        <taxon>Viruses</taxon>
        <taxon>Duplodnaviria</taxon>
        <taxon>Heunggongvirae</taxon>
        <taxon>Uroviricota</taxon>
        <taxon>Caudoviricetes</taxon>
        <taxon>Herelleviridae</taxon>
        <taxon>Spounavirinae</taxon>
        <taxon>Siminovitchvirus</taxon>
        <taxon>Siminovitchvirus CP51</taxon>
    </lineage>
</organism>
<dbReference type="KEGG" id="vg:22277086"/>
<dbReference type="OrthoDB" id="38711at10239"/>
<dbReference type="Proteomes" id="UP000027382">
    <property type="component" value="Segment"/>
</dbReference>
<evidence type="ECO:0000313" key="1">
    <source>
        <dbReference type="EMBL" id="AID50578.1"/>
    </source>
</evidence>
<evidence type="ECO:0000313" key="2">
    <source>
        <dbReference type="Proteomes" id="UP000027382"/>
    </source>
</evidence>
<dbReference type="RefSeq" id="YP_009099187.1">
    <property type="nucleotide sequence ID" value="NC_025423.1"/>
</dbReference>
<accession>A0A068EMH0</accession>
<protein>
    <submittedName>
        <fullName evidence="1">Uncharacterized protein</fullName>
    </submittedName>
</protein>
<dbReference type="EMBL" id="KF554508">
    <property type="protein sequence ID" value="AID50578.1"/>
    <property type="molecule type" value="Genomic_DNA"/>
</dbReference>
<name>A0A068EMH0_9CAUD</name>
<reference evidence="1" key="1">
    <citation type="journal article" date="2014" name="Virology">
        <title>The odd one out: Bacillus ACT bacteriophage CP-51 exhibits unusual properties compared to related Spounavirinae W.Ph. and Bastille.</title>
        <authorList>
            <person name="Klumpp J."/>
            <person name="Schmuki M."/>
            <person name="Sozhamannan S."/>
            <person name="Beyer W."/>
            <person name="Fouts D.E."/>
            <person name="Bernbach V."/>
            <person name="Calendar R."/>
            <person name="Loessner M.J."/>
        </authorList>
    </citation>
    <scope>NUCLEOTIDE SEQUENCE [LARGE SCALE GENOMIC DNA]</scope>
</reference>
<proteinExistence type="predicted"/>